<evidence type="ECO:0000259" key="1">
    <source>
        <dbReference type="Pfam" id="PF12708"/>
    </source>
</evidence>
<comment type="caution">
    <text evidence="2">The sequence shown here is derived from an EMBL/GenBank/DDBJ whole genome shotgun (WGS) entry which is preliminary data.</text>
</comment>
<dbReference type="Pfam" id="PF12708">
    <property type="entry name" value="Pect-lyase_RHGA_epim"/>
    <property type="match status" value="1"/>
</dbReference>
<dbReference type="InterPro" id="IPR012334">
    <property type="entry name" value="Pectin_lyas_fold"/>
</dbReference>
<reference evidence="2 3" key="1">
    <citation type="submission" date="2018-10" db="EMBL/GenBank/DDBJ databases">
        <title>Genome sequences of five Lactobacillus pentosus strains isolated from brines of traditionally fermented spanish-style green table olives and differences between them.</title>
        <authorList>
            <person name="Jimenez Diaz R."/>
        </authorList>
    </citation>
    <scope>NUCLEOTIDE SEQUENCE [LARGE SCALE GENOMIC DNA]</scope>
    <source>
        <strain evidence="2 3">IG8</strain>
    </source>
</reference>
<evidence type="ECO:0000313" key="3">
    <source>
        <dbReference type="Proteomes" id="UP000281061"/>
    </source>
</evidence>
<dbReference type="AlphaFoldDB" id="A0AB37RGL2"/>
<proteinExistence type="predicted"/>
<dbReference type="InterPro" id="IPR024535">
    <property type="entry name" value="RHGA/B-epi-like_pectate_lyase"/>
</dbReference>
<feature type="domain" description="Rhamnogalacturonase A/B/Epimerase-like pectate lyase" evidence="1">
    <location>
        <begin position="12"/>
        <end position="161"/>
    </location>
</feature>
<organism evidence="2 3">
    <name type="scientific">Lactiplantibacillus pentosus</name>
    <name type="common">Lactobacillus pentosus</name>
    <dbReference type="NCBI Taxonomy" id="1589"/>
    <lineage>
        <taxon>Bacteria</taxon>
        <taxon>Bacillati</taxon>
        <taxon>Bacillota</taxon>
        <taxon>Bacilli</taxon>
        <taxon>Lactobacillales</taxon>
        <taxon>Lactobacillaceae</taxon>
        <taxon>Lactiplantibacillus</taxon>
    </lineage>
</organism>
<protein>
    <submittedName>
        <fullName evidence="2">N-acetylmuramoyl-L-alanine amidase</fullName>
    </submittedName>
</protein>
<sequence>MFYIVGAADTTINVKNEGMSANPNVTNNNALQKIIDTHRHEPVIIYVPKGDYAFSKGVIVLHSNITFKFASGAVFTINNGQLVSFSYPSVKAGYDGGVGNISWVNATFRGTDVNGQSGFVQSMNHAQNISFDRCVFYNSEYSDGHDLDIDGSHNIRITNSSFFGFNANPSSDYKEAIQIDYSNKKAMSYILQDDKYDNLPSYDIYVSNNRFLPIIRQGKIKYYAPNPIGQHMIYNNGKNGIIHDIHFVNNLVSDPKPRQQAQTGIVNFEGVSNVFIFNNYFRNEYVAGPATYVRIHNPLPRSQMSGVYIEKNIFFDVNPTKQYILVQAFWKNNYFKNVFIENNEVVTNNMTTFITKNDEMVSQKENHVLDILAR</sequence>
<dbReference type="EMBL" id="RDCL01000095">
    <property type="protein sequence ID" value="RMW52040.1"/>
    <property type="molecule type" value="Genomic_DNA"/>
</dbReference>
<gene>
    <name evidence="2" type="ORF">D6U17_14890</name>
</gene>
<evidence type="ECO:0000313" key="2">
    <source>
        <dbReference type="EMBL" id="RMW52040.1"/>
    </source>
</evidence>
<dbReference type="Gene3D" id="2.160.20.10">
    <property type="entry name" value="Single-stranded right-handed beta-helix, Pectin lyase-like"/>
    <property type="match status" value="1"/>
</dbReference>
<dbReference type="Proteomes" id="UP000281061">
    <property type="component" value="Unassembled WGS sequence"/>
</dbReference>
<dbReference type="SUPFAM" id="SSF51126">
    <property type="entry name" value="Pectin lyase-like"/>
    <property type="match status" value="1"/>
</dbReference>
<dbReference type="InterPro" id="IPR011050">
    <property type="entry name" value="Pectin_lyase_fold/virulence"/>
</dbReference>
<accession>A0AB37RGL2</accession>
<name>A0AB37RGL2_LACPE</name>